<dbReference type="EMBL" id="LNIX01000016">
    <property type="protein sequence ID" value="OXA46308.1"/>
    <property type="molecule type" value="Genomic_DNA"/>
</dbReference>
<keyword evidence="3" id="KW-1185">Reference proteome</keyword>
<evidence type="ECO:0000313" key="3">
    <source>
        <dbReference type="Proteomes" id="UP000198287"/>
    </source>
</evidence>
<name>A0A226DMR5_FOLCA</name>
<accession>A0A226DMR5</accession>
<feature type="compositionally biased region" description="Pro residues" evidence="1">
    <location>
        <begin position="290"/>
        <end position="300"/>
    </location>
</feature>
<reference evidence="2 3" key="1">
    <citation type="submission" date="2015-12" db="EMBL/GenBank/DDBJ databases">
        <title>The genome of Folsomia candida.</title>
        <authorList>
            <person name="Faddeeva A."/>
            <person name="Derks M.F."/>
            <person name="Anvar Y."/>
            <person name="Smit S."/>
            <person name="Van Straalen N."/>
            <person name="Roelofs D."/>
        </authorList>
    </citation>
    <scope>NUCLEOTIDE SEQUENCE [LARGE SCALE GENOMIC DNA]</scope>
    <source>
        <strain evidence="2 3">VU population</strain>
        <tissue evidence="2">Whole body</tissue>
    </source>
</reference>
<evidence type="ECO:0000256" key="1">
    <source>
        <dbReference type="SAM" id="MobiDB-lite"/>
    </source>
</evidence>
<comment type="caution">
    <text evidence="2">The sequence shown here is derived from an EMBL/GenBank/DDBJ whole genome shotgun (WGS) entry which is preliminary data.</text>
</comment>
<sequence>MIMAKKQSGPKDFVDYFFQKEGDTFISQLLKLRDDFSGKCVQSLSDVSSKSRKDYDDFTSRLLNPDKIAPNMFRVENFDFDKALTSIFENLNLNVTDTLEMISKYYGFIANLQTHWKGLELDPSTVIDTSVQLMATLESMVYPLFLKLTNYIGILAQNPKNASASETPEMMIGHLHKLSEALTMEIATIGASGVVSLGQCPTSSRQSIQEDSVKLGSQGRNAKNCITWALKAVAPALQYYYLTTKSLDPIPSTTTAFGGCPCANKPKPDISSSKTQTTSEEDANNDMKNRPPPPPPLPPEPKPKPQKSTQDVQSQAKDDRFVTTATINIQVEEESVDNNVSNVTKVETKKDDEDDDETGSESSQKSISEKSESVQSMASVQSRQQVKPAQPVPTNDEQHVMHPLTDDTENFQMETRENGEQQENDFVSYFFKKNGIKYVAILAQTRKKYEQRCKSLLALATPDDKNNAKSFIAAVHDARKMSPVTGEVEIGDFNFPDTIASTLQDFDISIEDKLSLLGKYQDYIRGMIRHWRYRIENNKALTPDTVVDVGATTMALTYPIFIRIGEFLRKLSRSPDSAKRSPTELATLLHTLVEANGLQIAAIGTSCLSVISSMPNIKSEALDENRVAVEAQMVLAKNSIAWAMKAISPLLLLFYIKVNMSVQETPEMRGPRPKPKPVSNDKPEDAIVIPIIPTARGDDQSMDEIQQEIAATPNTPYQNALHDNYALKYYQKPAEPQNFVYYFYAKEGQELSALLTDMRTKYENYVHSAMDNIKQPVKDKVSEFVTKYHDARKPTVPSDDMGVSDINFRDDISKIFSGLDMKLRDNLATLTRYFEFTKNMESHWNYRIKKNMELDQDAVLEVSIEMMGTTVALTYPIFIKIAEYIVDIMKTNKVTTGQLSPNSLVERFKKFSFLLTTEMAAIGMSCTTLMAQIPKATRESVSTRTIRLANETKIADGAISWAMKAVFPIMMIYFLQYESA</sequence>
<dbReference type="Proteomes" id="UP000198287">
    <property type="component" value="Unassembled WGS sequence"/>
</dbReference>
<protein>
    <submittedName>
        <fullName evidence="2">Uncharacterized protein</fullName>
    </submittedName>
</protein>
<gene>
    <name evidence="2" type="ORF">Fcan01_19356</name>
</gene>
<feature type="region of interest" description="Disordered" evidence="1">
    <location>
        <begin position="263"/>
        <end position="401"/>
    </location>
</feature>
<dbReference type="AlphaFoldDB" id="A0A226DMR5"/>
<evidence type="ECO:0000313" key="2">
    <source>
        <dbReference type="EMBL" id="OXA46308.1"/>
    </source>
</evidence>
<feature type="compositionally biased region" description="Polar residues" evidence="1">
    <location>
        <begin position="377"/>
        <end position="395"/>
    </location>
</feature>
<feature type="compositionally biased region" description="Polar residues" evidence="1">
    <location>
        <begin position="306"/>
        <end position="315"/>
    </location>
</feature>
<organism evidence="2 3">
    <name type="scientific">Folsomia candida</name>
    <name type="common">Springtail</name>
    <dbReference type="NCBI Taxonomy" id="158441"/>
    <lineage>
        <taxon>Eukaryota</taxon>
        <taxon>Metazoa</taxon>
        <taxon>Ecdysozoa</taxon>
        <taxon>Arthropoda</taxon>
        <taxon>Hexapoda</taxon>
        <taxon>Collembola</taxon>
        <taxon>Entomobryomorpha</taxon>
        <taxon>Isotomoidea</taxon>
        <taxon>Isotomidae</taxon>
        <taxon>Proisotominae</taxon>
        <taxon>Folsomia</taxon>
    </lineage>
</organism>
<proteinExistence type="predicted"/>